<feature type="compositionally biased region" description="Basic and acidic residues" evidence="9">
    <location>
        <begin position="171"/>
        <end position="184"/>
    </location>
</feature>
<feature type="region of interest" description="Disordered" evidence="9">
    <location>
        <begin position="164"/>
        <end position="193"/>
    </location>
</feature>
<comment type="subcellular location">
    <subcellularLocation>
        <location evidence="2">Chromosome</location>
        <location evidence="2">Telomere</location>
    </subcellularLocation>
    <subcellularLocation>
        <location evidence="1">Nucleus</location>
    </subcellularLocation>
</comment>
<proteinExistence type="inferred from homology"/>
<comment type="similarity">
    <text evidence="3">Belongs to the telombin family.</text>
</comment>
<dbReference type="PANTHER" id="PTHR14513:SF0">
    <property type="entry name" value="PROTECTION OF TELOMERES PROTEIN 1"/>
    <property type="match status" value="1"/>
</dbReference>
<comment type="caution">
    <text evidence="12">The sequence shown here is derived from an EMBL/GenBank/DDBJ whole genome shotgun (WGS) entry which is preliminary data.</text>
</comment>
<dbReference type="SUPFAM" id="SSF50249">
    <property type="entry name" value="Nucleic acid-binding proteins"/>
    <property type="match status" value="2"/>
</dbReference>
<organism evidence="12 13">
    <name type="scientific">Phascolomyces articulosus</name>
    <dbReference type="NCBI Taxonomy" id="60185"/>
    <lineage>
        <taxon>Eukaryota</taxon>
        <taxon>Fungi</taxon>
        <taxon>Fungi incertae sedis</taxon>
        <taxon>Mucoromycota</taxon>
        <taxon>Mucoromycotina</taxon>
        <taxon>Mucoromycetes</taxon>
        <taxon>Mucorales</taxon>
        <taxon>Lichtheimiaceae</taxon>
        <taxon>Phascolomyces</taxon>
    </lineage>
</organism>
<protein>
    <recommendedName>
        <fullName evidence="4">Protection of telomeres protein 1</fullName>
    </recommendedName>
</protein>
<dbReference type="InterPro" id="IPR011564">
    <property type="entry name" value="Telomer_end-bd_POT1/Cdc13"/>
</dbReference>
<evidence type="ECO:0000256" key="1">
    <source>
        <dbReference type="ARBA" id="ARBA00004123"/>
    </source>
</evidence>
<evidence type="ECO:0000259" key="11">
    <source>
        <dbReference type="Pfam" id="PF16686"/>
    </source>
</evidence>
<evidence type="ECO:0000259" key="10">
    <source>
        <dbReference type="Pfam" id="PF02765"/>
    </source>
</evidence>
<dbReference type="EMBL" id="JAIXMP010000004">
    <property type="protein sequence ID" value="KAI9274722.1"/>
    <property type="molecule type" value="Genomic_DNA"/>
</dbReference>
<feature type="domain" description="Protection of telomeres protein 1 ssDNA-binding" evidence="11">
    <location>
        <begin position="212"/>
        <end position="341"/>
    </location>
</feature>
<keyword evidence="6" id="KW-0779">Telomere</keyword>
<accession>A0AAD5K923</accession>
<dbReference type="AlphaFoldDB" id="A0AAD5K923"/>
<dbReference type="InterPro" id="IPR032042">
    <property type="entry name" value="POT1PC"/>
</dbReference>
<evidence type="ECO:0000256" key="3">
    <source>
        <dbReference type="ARBA" id="ARBA00008442"/>
    </source>
</evidence>
<evidence type="ECO:0000313" key="12">
    <source>
        <dbReference type="EMBL" id="KAI9274722.1"/>
    </source>
</evidence>
<dbReference type="InterPro" id="IPR012340">
    <property type="entry name" value="NA-bd_OB-fold"/>
</dbReference>
<dbReference type="GO" id="GO:0016233">
    <property type="term" value="P:telomere capping"/>
    <property type="evidence" value="ECO:0007669"/>
    <property type="project" value="TreeGrafter"/>
</dbReference>
<dbReference type="PANTHER" id="PTHR14513">
    <property type="entry name" value="PROTECTION OF TELOMERES 1"/>
    <property type="match status" value="1"/>
</dbReference>
<evidence type="ECO:0000256" key="7">
    <source>
        <dbReference type="ARBA" id="ARBA00023125"/>
    </source>
</evidence>
<keyword evidence="7" id="KW-0238">DNA-binding</keyword>
<dbReference type="Proteomes" id="UP001209540">
    <property type="component" value="Unassembled WGS sequence"/>
</dbReference>
<dbReference type="GO" id="GO:0010521">
    <property type="term" value="F:telomerase inhibitor activity"/>
    <property type="evidence" value="ECO:0007669"/>
    <property type="project" value="TreeGrafter"/>
</dbReference>
<evidence type="ECO:0000256" key="5">
    <source>
        <dbReference type="ARBA" id="ARBA00022454"/>
    </source>
</evidence>
<dbReference type="GO" id="GO:0000783">
    <property type="term" value="C:nuclear telomere cap complex"/>
    <property type="evidence" value="ECO:0007669"/>
    <property type="project" value="TreeGrafter"/>
</dbReference>
<name>A0AAD5K923_9FUNG</name>
<reference evidence="12" key="1">
    <citation type="journal article" date="2022" name="IScience">
        <title>Evolution of zygomycete secretomes and the origins of terrestrial fungal ecologies.</title>
        <authorList>
            <person name="Chang Y."/>
            <person name="Wang Y."/>
            <person name="Mondo S."/>
            <person name="Ahrendt S."/>
            <person name="Andreopoulos W."/>
            <person name="Barry K."/>
            <person name="Beard J."/>
            <person name="Benny G.L."/>
            <person name="Blankenship S."/>
            <person name="Bonito G."/>
            <person name="Cuomo C."/>
            <person name="Desiro A."/>
            <person name="Gervers K.A."/>
            <person name="Hundley H."/>
            <person name="Kuo A."/>
            <person name="LaButti K."/>
            <person name="Lang B.F."/>
            <person name="Lipzen A."/>
            <person name="O'Donnell K."/>
            <person name="Pangilinan J."/>
            <person name="Reynolds N."/>
            <person name="Sandor L."/>
            <person name="Smith M.E."/>
            <person name="Tsang A."/>
            <person name="Grigoriev I.V."/>
            <person name="Stajich J.E."/>
            <person name="Spatafora J.W."/>
        </authorList>
    </citation>
    <scope>NUCLEOTIDE SEQUENCE</scope>
    <source>
        <strain evidence="12">RSA 2281</strain>
    </source>
</reference>
<evidence type="ECO:0000256" key="9">
    <source>
        <dbReference type="SAM" id="MobiDB-lite"/>
    </source>
</evidence>
<evidence type="ECO:0000256" key="4">
    <source>
        <dbReference type="ARBA" id="ARBA00015253"/>
    </source>
</evidence>
<evidence type="ECO:0000256" key="8">
    <source>
        <dbReference type="ARBA" id="ARBA00023242"/>
    </source>
</evidence>
<evidence type="ECO:0000256" key="2">
    <source>
        <dbReference type="ARBA" id="ARBA00004574"/>
    </source>
</evidence>
<reference evidence="12" key="2">
    <citation type="submission" date="2023-02" db="EMBL/GenBank/DDBJ databases">
        <authorList>
            <consortium name="DOE Joint Genome Institute"/>
            <person name="Mondo S.J."/>
            <person name="Chang Y."/>
            <person name="Wang Y."/>
            <person name="Ahrendt S."/>
            <person name="Andreopoulos W."/>
            <person name="Barry K."/>
            <person name="Beard J."/>
            <person name="Benny G.L."/>
            <person name="Blankenship S."/>
            <person name="Bonito G."/>
            <person name="Cuomo C."/>
            <person name="Desiro A."/>
            <person name="Gervers K.A."/>
            <person name="Hundley H."/>
            <person name="Kuo A."/>
            <person name="LaButti K."/>
            <person name="Lang B.F."/>
            <person name="Lipzen A."/>
            <person name="O'Donnell K."/>
            <person name="Pangilinan J."/>
            <person name="Reynolds N."/>
            <person name="Sandor L."/>
            <person name="Smith M.W."/>
            <person name="Tsang A."/>
            <person name="Grigoriev I.V."/>
            <person name="Stajich J.E."/>
            <person name="Spatafora J.W."/>
        </authorList>
    </citation>
    <scope>NUCLEOTIDE SEQUENCE</scope>
    <source>
        <strain evidence="12">RSA 2281</strain>
    </source>
</reference>
<evidence type="ECO:0000256" key="6">
    <source>
        <dbReference type="ARBA" id="ARBA00022895"/>
    </source>
</evidence>
<keyword evidence="5" id="KW-0158">Chromosome</keyword>
<dbReference type="Gene3D" id="2.40.50.140">
    <property type="entry name" value="Nucleic acid-binding proteins"/>
    <property type="match status" value="2"/>
</dbReference>
<dbReference type="InterPro" id="IPR028389">
    <property type="entry name" value="POT1"/>
</dbReference>
<dbReference type="Pfam" id="PF02765">
    <property type="entry name" value="POT1"/>
    <property type="match status" value="1"/>
</dbReference>
<dbReference type="GO" id="GO:0098505">
    <property type="term" value="F:G-rich strand telomeric DNA binding"/>
    <property type="evidence" value="ECO:0007669"/>
    <property type="project" value="TreeGrafter"/>
</dbReference>
<keyword evidence="8" id="KW-0539">Nucleus</keyword>
<feature type="domain" description="Telomeric single stranded DNA binding POT1/Cdc13" evidence="10">
    <location>
        <begin position="28"/>
        <end position="155"/>
    </location>
</feature>
<gene>
    <name evidence="12" type="ORF">BDA99DRAFT_498359</name>
</gene>
<dbReference type="GO" id="GO:0032210">
    <property type="term" value="P:regulation of telomere maintenance via telomerase"/>
    <property type="evidence" value="ECO:0007669"/>
    <property type="project" value="TreeGrafter"/>
</dbReference>
<keyword evidence="13" id="KW-1185">Reference proteome</keyword>
<evidence type="ECO:0000313" key="13">
    <source>
        <dbReference type="Proteomes" id="UP001209540"/>
    </source>
</evidence>
<sequence length="479" mass="54549">MIEIPIVEQLKALGMKPISEVREGFQEKLYAVVKSTMPLRKTSTVDHFMMINISDPSVAWNSQLSSINMFHPKPAAFPLMAKAGDIVIFTNMKMKLYQRTKKQFFLDKTVSSCSSRWTLIDRTKLNAHKFPLQNIQYELTENDLKVVQLLYQWYHDSKGLPIGANNDPMDVESHGQQHSNTKDDVNEENEMNPPLIRGSGYREIVPTYKISARFFDYIGMVVSYNLEAKSRASMYLTDYTENPRPRSVYATEGTIESKLVIQCTMWDENAIAPFKLGLKYGDIVYLCNVQSEYGHGDTLELKLRGQINTPGGIGKCRIDLLTDSYHPYVRAIKLRKARYEKCQNSISSKTQMADLLKTVSTISKQIEANASSINDVLLDHTPAQKYKIRAKITDYKPHNPDGWIQKWCRQCESTYPPSNETCKFCQAALEFAFKGAFLCEGEKNTKDQDNKLVLIIHGEDSVSYSSISSVHNTGFMQTK</sequence>
<dbReference type="Pfam" id="PF16686">
    <property type="entry name" value="POT1PC"/>
    <property type="match status" value="1"/>
</dbReference>